<feature type="coiled-coil region" evidence="6">
    <location>
        <begin position="261"/>
        <end position="319"/>
    </location>
</feature>
<sequence>MGPVLSFRDFVEMLRRRAWLILLVIAAGCVLSVLAAKDATHKYRSIEVIQVTQPQIEGETSRDSGNSEDTISRRLQLIEQRVMARDSVLAIIDKYGLYAHQPKLTENEKVALLRSSVRIDGLQNNGSSDGWVSVLTVTAEMPTPQQAQEIAHEFASRTIELNNRSRLDKARETLAFFTAREETLRDHISRLEDELASYRQVNEVALPGTLEIRRSEITSINDELLGIARQRIQIERAADLSRQNDLPATAARKQTDFNDQLTTLEAQAKLLRDRKAELEASLQSSPEVERRVGAYEHELEQIRVQLQEASARRTDAEVAYRLETQAQSERLTVIEPANLPDYPFTRSRKKLALMGAAVSVMMALGLAFVLELLNPVMRTAAHMERDLGIRPVVSVPYLDTRSRRSRRRRTDKTA</sequence>
<feature type="domain" description="Polysaccharide chain length determinant N-terminal" evidence="8">
    <location>
        <begin position="6"/>
        <end position="56"/>
    </location>
</feature>
<evidence type="ECO:0000256" key="4">
    <source>
        <dbReference type="ARBA" id="ARBA00022989"/>
    </source>
</evidence>
<evidence type="ECO:0000256" key="7">
    <source>
        <dbReference type="SAM" id="Phobius"/>
    </source>
</evidence>
<evidence type="ECO:0000313" key="10">
    <source>
        <dbReference type="Proteomes" id="UP000611500"/>
    </source>
</evidence>
<dbReference type="InterPro" id="IPR050445">
    <property type="entry name" value="Bact_polysacc_biosynth/exp"/>
</dbReference>
<reference evidence="9" key="2">
    <citation type="submission" date="2020-09" db="EMBL/GenBank/DDBJ databases">
        <authorList>
            <person name="Sun Q."/>
            <person name="Zhou Y."/>
        </authorList>
    </citation>
    <scope>NUCLEOTIDE SEQUENCE</scope>
    <source>
        <strain evidence="9">CGMCC 1.7081</strain>
    </source>
</reference>
<feature type="transmembrane region" description="Helical" evidence="7">
    <location>
        <begin position="351"/>
        <end position="373"/>
    </location>
</feature>
<dbReference type="EMBL" id="BNAP01000011">
    <property type="protein sequence ID" value="GHG93662.1"/>
    <property type="molecule type" value="Genomic_DNA"/>
</dbReference>
<evidence type="ECO:0000256" key="1">
    <source>
        <dbReference type="ARBA" id="ARBA00004651"/>
    </source>
</evidence>
<dbReference type="InterPro" id="IPR003856">
    <property type="entry name" value="LPS_length_determ_N"/>
</dbReference>
<evidence type="ECO:0000256" key="2">
    <source>
        <dbReference type="ARBA" id="ARBA00022475"/>
    </source>
</evidence>
<dbReference type="GO" id="GO:0005886">
    <property type="term" value="C:plasma membrane"/>
    <property type="evidence" value="ECO:0007669"/>
    <property type="project" value="UniProtKB-SubCell"/>
</dbReference>
<keyword evidence="3 7" id="KW-0812">Transmembrane</keyword>
<keyword evidence="4 7" id="KW-1133">Transmembrane helix</keyword>
<keyword evidence="6" id="KW-0175">Coiled coil</keyword>
<name>A0A8J3H9K3_9RHOB</name>
<gene>
    <name evidence="9" type="ORF">GCM10010961_26290</name>
</gene>
<keyword evidence="5 7" id="KW-0472">Membrane</keyword>
<evidence type="ECO:0000256" key="6">
    <source>
        <dbReference type="SAM" id="Coils"/>
    </source>
</evidence>
<evidence type="ECO:0000259" key="8">
    <source>
        <dbReference type="Pfam" id="PF02706"/>
    </source>
</evidence>
<evidence type="ECO:0000256" key="3">
    <source>
        <dbReference type="ARBA" id="ARBA00022692"/>
    </source>
</evidence>
<comment type="subcellular location">
    <subcellularLocation>
        <location evidence="1">Cell membrane</location>
        <topology evidence="1">Multi-pass membrane protein</topology>
    </subcellularLocation>
</comment>
<reference evidence="9" key="1">
    <citation type="journal article" date="2014" name="Int. J. Syst. Evol. Microbiol.">
        <title>Complete genome sequence of Corynebacterium casei LMG S-19264T (=DSM 44701T), isolated from a smear-ripened cheese.</title>
        <authorList>
            <consortium name="US DOE Joint Genome Institute (JGI-PGF)"/>
            <person name="Walter F."/>
            <person name="Albersmeier A."/>
            <person name="Kalinowski J."/>
            <person name="Ruckert C."/>
        </authorList>
    </citation>
    <scope>NUCLEOTIDE SEQUENCE</scope>
    <source>
        <strain evidence="9">CGMCC 1.7081</strain>
    </source>
</reference>
<dbReference type="PANTHER" id="PTHR32309:SF31">
    <property type="entry name" value="CAPSULAR EXOPOLYSACCHARIDE FAMILY"/>
    <property type="match status" value="1"/>
</dbReference>
<comment type="caution">
    <text evidence="9">The sequence shown here is derived from an EMBL/GenBank/DDBJ whole genome shotgun (WGS) entry which is preliminary data.</text>
</comment>
<dbReference type="RefSeq" id="WP_035367230.1">
    <property type="nucleotide sequence ID" value="NZ_BNAP01000011.1"/>
</dbReference>
<evidence type="ECO:0000313" key="9">
    <source>
        <dbReference type="EMBL" id="GHG93662.1"/>
    </source>
</evidence>
<keyword evidence="10" id="KW-1185">Reference proteome</keyword>
<dbReference type="Proteomes" id="UP000611500">
    <property type="component" value="Unassembled WGS sequence"/>
</dbReference>
<protein>
    <recommendedName>
        <fullName evidence="8">Polysaccharide chain length determinant N-terminal domain-containing protein</fullName>
    </recommendedName>
</protein>
<keyword evidence="2" id="KW-1003">Cell membrane</keyword>
<evidence type="ECO:0000256" key="5">
    <source>
        <dbReference type="ARBA" id="ARBA00023136"/>
    </source>
</evidence>
<proteinExistence type="predicted"/>
<dbReference type="Pfam" id="PF02706">
    <property type="entry name" value="Wzz"/>
    <property type="match status" value="1"/>
</dbReference>
<accession>A0A8J3H9K3</accession>
<dbReference type="AlphaFoldDB" id="A0A8J3H9K3"/>
<dbReference type="PANTHER" id="PTHR32309">
    <property type="entry name" value="TYROSINE-PROTEIN KINASE"/>
    <property type="match status" value="1"/>
</dbReference>
<organism evidence="9 10">
    <name type="scientific">Pseudodonghicola xiamenensis</name>
    <dbReference type="NCBI Taxonomy" id="337702"/>
    <lineage>
        <taxon>Bacteria</taxon>
        <taxon>Pseudomonadati</taxon>
        <taxon>Pseudomonadota</taxon>
        <taxon>Alphaproteobacteria</taxon>
        <taxon>Rhodobacterales</taxon>
        <taxon>Paracoccaceae</taxon>
        <taxon>Pseudodonghicola</taxon>
    </lineage>
</organism>